<dbReference type="PANTHER" id="PTHR11135:SF0">
    <property type="entry name" value="ELONGATOR COMPLEX PROTEIN 3"/>
    <property type="match status" value="1"/>
</dbReference>
<reference evidence="8" key="1">
    <citation type="submission" date="2019-11" db="EMBL/GenBank/DDBJ databases">
        <authorList>
            <person name="Feng L."/>
        </authorList>
    </citation>
    <scope>NUCLEOTIDE SEQUENCE</scope>
    <source>
        <strain evidence="8">VparvulaLFYP99</strain>
    </source>
</reference>
<dbReference type="GO" id="GO:0005737">
    <property type="term" value="C:cytoplasm"/>
    <property type="evidence" value="ECO:0007669"/>
    <property type="project" value="TreeGrafter"/>
</dbReference>
<evidence type="ECO:0000256" key="4">
    <source>
        <dbReference type="ARBA" id="ARBA00022723"/>
    </source>
</evidence>
<dbReference type="InterPro" id="IPR006638">
    <property type="entry name" value="Elp3/MiaA/NifB-like_rSAM"/>
</dbReference>
<evidence type="ECO:0000256" key="5">
    <source>
        <dbReference type="ARBA" id="ARBA00023004"/>
    </source>
</evidence>
<dbReference type="InterPro" id="IPR039661">
    <property type="entry name" value="ELP3"/>
</dbReference>
<dbReference type="AlphaFoldDB" id="A0A6N3CEJ5"/>
<keyword evidence="8" id="KW-0560">Oxidoreductase</keyword>
<evidence type="ECO:0000259" key="7">
    <source>
        <dbReference type="PROSITE" id="PS51918"/>
    </source>
</evidence>
<organism evidence="8">
    <name type="scientific">Veillonella parvula</name>
    <name type="common">Staphylococcus parvulus</name>
    <dbReference type="NCBI Taxonomy" id="29466"/>
    <lineage>
        <taxon>Bacteria</taxon>
        <taxon>Bacillati</taxon>
        <taxon>Bacillota</taxon>
        <taxon>Negativicutes</taxon>
        <taxon>Veillonellales</taxon>
        <taxon>Veillonellaceae</taxon>
        <taxon>Veillonella</taxon>
    </lineage>
</organism>
<dbReference type="SMART" id="SM00729">
    <property type="entry name" value="Elp3"/>
    <property type="match status" value="1"/>
</dbReference>
<dbReference type="InterPro" id="IPR032432">
    <property type="entry name" value="Radical_SAM_C"/>
</dbReference>
<dbReference type="InterPro" id="IPR007197">
    <property type="entry name" value="rSAM"/>
</dbReference>
<dbReference type="Gene3D" id="3.80.30.20">
    <property type="entry name" value="tm_1862 like domain"/>
    <property type="match status" value="1"/>
</dbReference>
<accession>A0A6N3CEJ5</accession>
<keyword evidence="3" id="KW-0949">S-adenosyl-L-methionine</keyword>
<evidence type="ECO:0000256" key="1">
    <source>
        <dbReference type="ARBA" id="ARBA00001966"/>
    </source>
</evidence>
<dbReference type="GO" id="GO:0002926">
    <property type="term" value="P:tRNA wobble base 5-methoxycarbonylmethyl-2-thiouridinylation"/>
    <property type="evidence" value="ECO:0007669"/>
    <property type="project" value="TreeGrafter"/>
</dbReference>
<proteinExistence type="predicted"/>
<dbReference type="EMBL" id="CACRUG010000011">
    <property type="protein sequence ID" value="VYU15426.1"/>
    <property type="molecule type" value="Genomic_DNA"/>
</dbReference>
<dbReference type="Pfam" id="PF04055">
    <property type="entry name" value="Radical_SAM"/>
    <property type="match status" value="1"/>
</dbReference>
<dbReference type="Pfam" id="PF16199">
    <property type="entry name" value="Radical_SAM_C"/>
    <property type="match status" value="1"/>
</dbReference>
<feature type="domain" description="Radical SAM core" evidence="7">
    <location>
        <begin position="2"/>
        <end position="231"/>
    </location>
</feature>
<dbReference type="GO" id="GO:0016491">
    <property type="term" value="F:oxidoreductase activity"/>
    <property type="evidence" value="ECO:0007669"/>
    <property type="project" value="UniProtKB-KW"/>
</dbReference>
<dbReference type="GO" id="GO:0046872">
    <property type="term" value="F:metal ion binding"/>
    <property type="evidence" value="ECO:0007669"/>
    <property type="project" value="UniProtKB-KW"/>
</dbReference>
<dbReference type="PANTHER" id="PTHR11135">
    <property type="entry name" value="HISTONE ACETYLTRANSFERASE-RELATED"/>
    <property type="match status" value="1"/>
</dbReference>
<dbReference type="SFLD" id="SFLDG01086">
    <property type="entry name" value="elongater_protein-like"/>
    <property type="match status" value="1"/>
</dbReference>
<name>A0A6N3CEJ5_VEIPA</name>
<comment type="cofactor">
    <cofactor evidence="1">
        <name>[4Fe-4S] cluster</name>
        <dbReference type="ChEBI" id="CHEBI:49883"/>
    </cofactor>
</comment>
<dbReference type="SFLD" id="SFLDG01082">
    <property type="entry name" value="B12-binding_domain_containing"/>
    <property type="match status" value="1"/>
</dbReference>
<dbReference type="RefSeq" id="WP_156697470.1">
    <property type="nucleotide sequence ID" value="NZ_CACRUG010000011.1"/>
</dbReference>
<dbReference type="InterPro" id="IPR058240">
    <property type="entry name" value="rSAM_sf"/>
</dbReference>
<dbReference type="PROSITE" id="PS51918">
    <property type="entry name" value="RADICAL_SAM"/>
    <property type="match status" value="1"/>
</dbReference>
<dbReference type="GO" id="GO:0051539">
    <property type="term" value="F:4 iron, 4 sulfur cluster binding"/>
    <property type="evidence" value="ECO:0007669"/>
    <property type="project" value="UniProtKB-KW"/>
</dbReference>
<keyword evidence="5" id="KW-0408">Iron</keyword>
<dbReference type="CDD" id="cd01335">
    <property type="entry name" value="Radical_SAM"/>
    <property type="match status" value="1"/>
</dbReference>
<dbReference type="SUPFAM" id="SSF102114">
    <property type="entry name" value="Radical SAM enzymes"/>
    <property type="match status" value="1"/>
</dbReference>
<keyword evidence="6" id="KW-0411">Iron-sulfur</keyword>
<dbReference type="InterPro" id="IPR023404">
    <property type="entry name" value="rSAM_horseshoe"/>
</dbReference>
<evidence type="ECO:0000313" key="8">
    <source>
        <dbReference type="EMBL" id="VYU15426.1"/>
    </source>
</evidence>
<dbReference type="SFLD" id="SFLDS00029">
    <property type="entry name" value="Radical_SAM"/>
    <property type="match status" value="1"/>
</dbReference>
<keyword evidence="2" id="KW-0004">4Fe-4S</keyword>
<sequence length="399" mass="45328">MKPFGMIPFFIPHVGCPYVCTFCNQSRITGQSGISHLTPDYIQQTIKDYVGTKRCEKFWEVAFYGGSFTAIPKDLQHKLLMPAYEILQWGIIDGIRCSTRPDAVGDEAITLLQSYGVKTVELGVQSMNDGILVDAKRGHTAQEVVEAVTRLKHRDMTVGVQLLPGLKGETWQTIIETAIAVAALRPDFVRIYPVLVIENTELAEQYRAGEYKPLSTELAIQYCSFLKDWFEQHGIEVIRTGLQSTEELDSRNSLVAGPYEPAMGELVVNEQYKQRIERCIDEHASQYTYALSNDCFNLTDYATYENLGFSGVSAYNADNSGYIDNTNNDRTNYIRNNGIAVQHNIVISYPRCLTSKVRGLNNRNVKYFQIQYPQYAFEWCEERTRNTVRCCIDGLQYVL</sequence>
<evidence type="ECO:0000256" key="6">
    <source>
        <dbReference type="ARBA" id="ARBA00023014"/>
    </source>
</evidence>
<evidence type="ECO:0000256" key="2">
    <source>
        <dbReference type="ARBA" id="ARBA00022485"/>
    </source>
</evidence>
<keyword evidence="4" id="KW-0479">Metal-binding</keyword>
<protein>
    <submittedName>
        <fullName evidence="8">Oxygen-independent coproporphyrinogen-III oxidase 1</fullName>
        <ecNumber evidence="8">1.3.99.22</ecNumber>
    </submittedName>
</protein>
<dbReference type="EC" id="1.3.99.22" evidence="8"/>
<gene>
    <name evidence="8" type="primary">hemN_1</name>
    <name evidence="8" type="ORF">VPLFYP99_00169</name>
</gene>
<evidence type="ECO:0000256" key="3">
    <source>
        <dbReference type="ARBA" id="ARBA00022691"/>
    </source>
</evidence>